<proteinExistence type="inferred from homology"/>
<feature type="compositionally biased region" description="Low complexity" evidence="7">
    <location>
        <begin position="117"/>
        <end position="128"/>
    </location>
</feature>
<feature type="region of interest" description="Disordered" evidence="7">
    <location>
        <begin position="1"/>
        <end position="140"/>
    </location>
</feature>
<organism evidence="8 9">
    <name type="scientific">Citrullus colocynthis</name>
    <name type="common">colocynth</name>
    <dbReference type="NCBI Taxonomy" id="252529"/>
    <lineage>
        <taxon>Eukaryota</taxon>
        <taxon>Viridiplantae</taxon>
        <taxon>Streptophyta</taxon>
        <taxon>Embryophyta</taxon>
        <taxon>Tracheophyta</taxon>
        <taxon>Spermatophyta</taxon>
        <taxon>Magnoliopsida</taxon>
        <taxon>eudicotyledons</taxon>
        <taxon>Gunneridae</taxon>
        <taxon>Pentapetalae</taxon>
        <taxon>rosids</taxon>
        <taxon>fabids</taxon>
        <taxon>Cucurbitales</taxon>
        <taxon>Cucurbitaceae</taxon>
        <taxon>Benincaseae</taxon>
        <taxon>Citrullus</taxon>
    </lineage>
</organism>
<dbReference type="EMBL" id="OZ021743">
    <property type="protein sequence ID" value="CAK9330036.1"/>
    <property type="molecule type" value="Genomic_DNA"/>
</dbReference>
<accession>A0ABP0ZF64</accession>
<comment type="subcellular location">
    <subcellularLocation>
        <location evidence="1">Cytoplasm</location>
    </subcellularLocation>
</comment>
<feature type="compositionally biased region" description="Basic and acidic residues" evidence="7">
    <location>
        <begin position="74"/>
        <end position="116"/>
    </location>
</feature>
<keyword evidence="9" id="KW-1185">Reference proteome</keyword>
<reference evidence="8 9" key="1">
    <citation type="submission" date="2024-03" db="EMBL/GenBank/DDBJ databases">
        <authorList>
            <person name="Gkanogiannis A."/>
            <person name="Becerra Lopez-Lavalle L."/>
        </authorList>
    </citation>
    <scope>NUCLEOTIDE SEQUENCE [LARGE SCALE GENOMIC DNA]</scope>
</reference>
<protein>
    <submittedName>
        <fullName evidence="8">Uncharacterized protein</fullName>
    </submittedName>
</protein>
<keyword evidence="3" id="KW-0203">Cytokinin biosynthesis</keyword>
<dbReference type="Proteomes" id="UP001642487">
    <property type="component" value="Chromosome 9"/>
</dbReference>
<dbReference type="PANTHER" id="PTHR33347:SF31">
    <property type="entry name" value="PROTEIN SOB FIVE-LIKE 1"/>
    <property type="match status" value="1"/>
</dbReference>
<evidence type="ECO:0000256" key="3">
    <source>
        <dbReference type="ARBA" id="ARBA00022712"/>
    </source>
</evidence>
<evidence type="ECO:0000313" key="8">
    <source>
        <dbReference type="EMBL" id="CAK9330036.1"/>
    </source>
</evidence>
<evidence type="ECO:0000256" key="6">
    <source>
        <dbReference type="ARBA" id="ARBA00024199"/>
    </source>
</evidence>
<evidence type="ECO:0000313" key="9">
    <source>
        <dbReference type="Proteomes" id="UP001642487"/>
    </source>
</evidence>
<gene>
    <name evidence="8" type="ORF">CITCOLO1_LOCUS22519</name>
</gene>
<dbReference type="PANTHER" id="PTHR33347">
    <property type="entry name" value="OSJNBA0091C07.3 PROTEIN"/>
    <property type="match status" value="1"/>
</dbReference>
<keyword evidence="2" id="KW-0963">Cytoplasm</keyword>
<evidence type="ECO:0000256" key="2">
    <source>
        <dbReference type="ARBA" id="ARBA00022490"/>
    </source>
</evidence>
<comment type="similarity">
    <text evidence="6">Belongs to the SOFL plant protein family.</text>
</comment>
<sequence length="140" mass="15532">MEPSQIFGVSEECHSSESGWTMYIGSPANGSSDAASDEDDDEDEEHKGYYYAANNQDDSDDSMASDASSGPSHQQEHQFKGMKNPHGELKSCLETKTKKPLMEKKKQRAERKEVKVGQKPKSSVQSSSKVRKSILMGKRN</sequence>
<feature type="compositionally biased region" description="Acidic residues" evidence="7">
    <location>
        <begin position="35"/>
        <end position="44"/>
    </location>
</feature>
<evidence type="ECO:0000256" key="4">
    <source>
        <dbReference type="ARBA" id="ARBA00022864"/>
    </source>
</evidence>
<keyword evidence="4" id="KW-0932">Cytokinin signaling pathway</keyword>
<evidence type="ECO:0000256" key="7">
    <source>
        <dbReference type="SAM" id="MobiDB-lite"/>
    </source>
</evidence>
<evidence type="ECO:0000256" key="1">
    <source>
        <dbReference type="ARBA" id="ARBA00004496"/>
    </source>
</evidence>
<dbReference type="InterPro" id="IPR044670">
    <property type="entry name" value="SOFL"/>
</dbReference>
<evidence type="ECO:0000256" key="5">
    <source>
        <dbReference type="ARBA" id="ARBA00023242"/>
    </source>
</evidence>
<keyword evidence="5" id="KW-0539">Nucleus</keyword>
<name>A0ABP0ZF64_9ROSI</name>